<dbReference type="InterPro" id="IPR000182">
    <property type="entry name" value="GNAT_dom"/>
</dbReference>
<gene>
    <name evidence="5" type="ORF">IX38_00570</name>
</gene>
<protein>
    <submittedName>
        <fullName evidence="5">GNAT family acetyltransferase</fullName>
    </submittedName>
</protein>
<dbReference type="PROSITE" id="PS51186">
    <property type="entry name" value="GNAT"/>
    <property type="match status" value="1"/>
</dbReference>
<dbReference type="RefSeq" id="WP_034700868.1">
    <property type="nucleotide sequence ID" value="NZ_JPRO01000001.1"/>
</dbReference>
<keyword evidence="2" id="KW-0012">Acyltransferase</keyword>
<dbReference type="AlphaFoldDB" id="A0A085ZX81"/>
<comment type="similarity">
    <text evidence="3">Belongs to the acetyltransferase family. RimJ subfamily.</text>
</comment>
<dbReference type="GO" id="GO:0016747">
    <property type="term" value="F:acyltransferase activity, transferring groups other than amino-acyl groups"/>
    <property type="evidence" value="ECO:0007669"/>
    <property type="project" value="InterPro"/>
</dbReference>
<evidence type="ECO:0000313" key="6">
    <source>
        <dbReference type="Proteomes" id="UP000028703"/>
    </source>
</evidence>
<dbReference type="InterPro" id="IPR016181">
    <property type="entry name" value="Acyl_CoA_acyltransferase"/>
</dbReference>
<accession>A0A085ZX81</accession>
<dbReference type="eggNOG" id="COG1670">
    <property type="taxonomic scope" value="Bacteria"/>
</dbReference>
<name>A0A085ZX81_9FLAO</name>
<dbReference type="PANTHER" id="PTHR43792">
    <property type="entry name" value="GNAT FAMILY, PUTATIVE (AFU_ORTHOLOGUE AFUA_3G00765)-RELATED-RELATED"/>
    <property type="match status" value="1"/>
</dbReference>
<organism evidence="5 6">
    <name type="scientific">Chryseobacterium luteum</name>
    <dbReference type="NCBI Taxonomy" id="421531"/>
    <lineage>
        <taxon>Bacteria</taxon>
        <taxon>Pseudomonadati</taxon>
        <taxon>Bacteroidota</taxon>
        <taxon>Flavobacteriia</taxon>
        <taxon>Flavobacteriales</taxon>
        <taxon>Weeksellaceae</taxon>
        <taxon>Chryseobacterium group</taxon>
        <taxon>Chryseobacterium</taxon>
    </lineage>
</organism>
<sequence>MRELKKFPGIETERLILSQLKEEDVPFVTEYLQNKIFSDLTSNIPYPYTKEHAELWVRMSRESFESNTGYTFAVRNKEGRIIGAIGLHDREDDKAELGYWMGKPFWNKGYITEAAVALIDFGFRELKFNKIYATYFLHNPASGRIMEKIGMQKEALLKQHLKKEGEYFDIMMYSVFKSR</sequence>
<dbReference type="InterPro" id="IPR051531">
    <property type="entry name" value="N-acetyltransferase"/>
</dbReference>
<evidence type="ECO:0000256" key="1">
    <source>
        <dbReference type="ARBA" id="ARBA00022679"/>
    </source>
</evidence>
<dbReference type="EMBL" id="JPRO01000001">
    <property type="protein sequence ID" value="KFF09045.1"/>
    <property type="molecule type" value="Genomic_DNA"/>
</dbReference>
<proteinExistence type="inferred from homology"/>
<dbReference type="Proteomes" id="UP000028703">
    <property type="component" value="Unassembled WGS sequence"/>
</dbReference>
<dbReference type="STRING" id="421531.IX38_00570"/>
<dbReference type="PANTHER" id="PTHR43792:SF8">
    <property type="entry name" value="[RIBOSOMAL PROTEIN US5]-ALANINE N-ACETYLTRANSFERASE"/>
    <property type="match status" value="1"/>
</dbReference>
<evidence type="ECO:0000256" key="2">
    <source>
        <dbReference type="ARBA" id="ARBA00023315"/>
    </source>
</evidence>
<dbReference type="Gene3D" id="3.40.630.30">
    <property type="match status" value="1"/>
</dbReference>
<evidence type="ECO:0000259" key="4">
    <source>
        <dbReference type="PROSITE" id="PS51186"/>
    </source>
</evidence>
<evidence type="ECO:0000313" key="5">
    <source>
        <dbReference type="EMBL" id="KFF09045.1"/>
    </source>
</evidence>
<keyword evidence="1 5" id="KW-0808">Transferase</keyword>
<dbReference type="Pfam" id="PF13302">
    <property type="entry name" value="Acetyltransf_3"/>
    <property type="match status" value="1"/>
</dbReference>
<evidence type="ECO:0000256" key="3">
    <source>
        <dbReference type="ARBA" id="ARBA00038502"/>
    </source>
</evidence>
<reference evidence="5 6" key="1">
    <citation type="submission" date="2014-07" db="EMBL/GenBank/DDBJ databases">
        <title>Genome of Chryseobacterium luteum DSM 18605.</title>
        <authorList>
            <person name="Stropko S.J."/>
            <person name="Pipes S.E."/>
            <person name="Newman J.D."/>
        </authorList>
    </citation>
    <scope>NUCLEOTIDE SEQUENCE [LARGE SCALE GENOMIC DNA]</scope>
    <source>
        <strain evidence="5 6">DSM 18605</strain>
    </source>
</reference>
<keyword evidence="6" id="KW-1185">Reference proteome</keyword>
<feature type="domain" description="N-acetyltransferase" evidence="4">
    <location>
        <begin position="15"/>
        <end position="174"/>
    </location>
</feature>
<dbReference type="OrthoDB" id="9811523at2"/>
<comment type="caution">
    <text evidence="5">The sequence shown here is derived from an EMBL/GenBank/DDBJ whole genome shotgun (WGS) entry which is preliminary data.</text>
</comment>
<dbReference type="SUPFAM" id="SSF55729">
    <property type="entry name" value="Acyl-CoA N-acyltransferases (Nat)"/>
    <property type="match status" value="1"/>
</dbReference>